<dbReference type="InterPro" id="IPR027417">
    <property type="entry name" value="P-loop_NTPase"/>
</dbReference>
<reference evidence="7" key="2">
    <citation type="journal article" date="2021" name="PeerJ">
        <title>Extensive microbial diversity within the chicken gut microbiome revealed by metagenomics and culture.</title>
        <authorList>
            <person name="Gilroy R."/>
            <person name="Ravi A."/>
            <person name="Getino M."/>
            <person name="Pursley I."/>
            <person name="Horton D.L."/>
            <person name="Alikhan N.F."/>
            <person name="Baker D."/>
            <person name="Gharbi K."/>
            <person name="Hall N."/>
            <person name="Watson M."/>
            <person name="Adriaenssens E.M."/>
            <person name="Foster-Nyarko E."/>
            <person name="Jarju S."/>
            <person name="Secka A."/>
            <person name="Antonio M."/>
            <person name="Oren A."/>
            <person name="Chaudhuri R.R."/>
            <person name="La Ragione R."/>
            <person name="Hildebrand F."/>
            <person name="Pallen M.J."/>
        </authorList>
    </citation>
    <scope>NUCLEOTIDE SEQUENCE</scope>
    <source>
        <strain evidence="7">ChiSxjej2B14-8506</strain>
    </source>
</reference>
<evidence type="ECO:0000313" key="8">
    <source>
        <dbReference type="Proteomes" id="UP000824123"/>
    </source>
</evidence>
<dbReference type="GO" id="GO:0006302">
    <property type="term" value="P:double-strand break repair"/>
    <property type="evidence" value="ECO:0007669"/>
    <property type="project" value="InterPro"/>
</dbReference>
<evidence type="ECO:0000259" key="6">
    <source>
        <dbReference type="Pfam" id="PF13476"/>
    </source>
</evidence>
<accession>A0A9D1S5F3</accession>
<comment type="subunit">
    <text evidence="2">Heterodimer of SbcC and SbcD.</text>
</comment>
<keyword evidence="4" id="KW-0175">Coiled coil</keyword>
<dbReference type="PANTHER" id="PTHR32114:SF2">
    <property type="entry name" value="ABC TRANSPORTER ABCH.3"/>
    <property type="match status" value="1"/>
</dbReference>
<feature type="coiled-coil region" evidence="4">
    <location>
        <begin position="793"/>
        <end position="820"/>
    </location>
</feature>
<name>A0A9D1S5F3_9FIRM</name>
<sequence length="1022" mass="113405">MRPLKLTFEGLNSFESRQQIDMSRLTGAHLFGIFGPTGAGKSTILDAMTLALYGEVVRAPHKTGGILNTRCDRLFVEFEFALGADDARVYRVTRSYMRSESGDALKARKCALMRIESGHEIVLSAEKPSDITQRVQQLLGLTMSDFVHSVVLPQGQFAEFLNMKGSERRSMLERLFHLEEFGRTLTERAKERETNLTMRVSEVDAALREVGDVTADELKAEKVKRELDSDELGRVERESESASREADGLRALYDLTQERKQWQVRKLAHDAERSRISLLTSELDAARRAEGILPIARELQVLENNRRELSRSVRDSELALHQAVTLSEGLIKTSAEKKAQLAEERQRLQTQVGALDALAPRQAQMSQLSASERQMLDELGTLERSSADNDAALHDKEAAIEKGRAYVAELERVIAASAGADLEQLSRGADMERALEEQQVRYGEALAKLNATEAELERARVAQDAAKQAEREALKALNEARQASKRAEDEYLEGATRNAAARLARELGEGQPCPVCGSIHHPAPAREAEPPHDGRAEAAARRDAAQSAYAEALKELARMGQATETLEQAQAEQSAQAEQLRAGLSAATAEWEQLCSKLGVRAMREAYAAALDGQSRSADANRRLAQARARLDTYGRQVQDYRMEQLKLHNRVDALKEKLADNHKLSSGWAGELSRLKLPADTDIVALLESTRERLARIEREFDKIDSALSSCQTRREEAGRRAASLKARLEQLTSQVTAQRDQLNSRLTENRFDSVEAAERAQRAPERMDELTRVLKADADEQLLIESNLKRLAQTAQDREVSEAEMSAANERAGQLKARVKDLTGSLGALERRITEMSARLKRRNELEQNRKKLGAELGCVQELRQVLRGNALVDYVANQYLEDITRMASERLMFLTGNRYALELGEDGFIVRDMERGGAERATSTLSGGETFLVSLALALALSLHINLRGQPLGFFFLDEGFGTLDERLLGTVMDALTMLARDNFSIGVISHVSALKERIPAQLIVSGGPHGSNAHIEFG</sequence>
<organism evidence="7 8">
    <name type="scientific">Candidatus Fimadaptatus faecigallinarum</name>
    <dbReference type="NCBI Taxonomy" id="2840814"/>
    <lineage>
        <taxon>Bacteria</taxon>
        <taxon>Bacillati</taxon>
        <taxon>Bacillota</taxon>
        <taxon>Clostridia</taxon>
        <taxon>Eubacteriales</taxon>
        <taxon>Candidatus Fimadaptatus</taxon>
    </lineage>
</organism>
<dbReference type="Proteomes" id="UP000824123">
    <property type="component" value="Unassembled WGS sequence"/>
</dbReference>
<dbReference type="PANTHER" id="PTHR32114">
    <property type="entry name" value="ABC TRANSPORTER ABCH.3"/>
    <property type="match status" value="1"/>
</dbReference>
<dbReference type="Pfam" id="PF13558">
    <property type="entry name" value="SbcC_Walker_B"/>
    <property type="match status" value="1"/>
</dbReference>
<evidence type="ECO:0000256" key="3">
    <source>
        <dbReference type="ARBA" id="ARBA00013368"/>
    </source>
</evidence>
<feature type="coiled-coil region" evidence="4">
    <location>
        <begin position="617"/>
        <end position="658"/>
    </location>
</feature>
<feature type="coiled-coil region" evidence="4">
    <location>
        <begin position="688"/>
        <end position="747"/>
    </location>
</feature>
<dbReference type="SUPFAM" id="SSF52540">
    <property type="entry name" value="P-loop containing nucleoside triphosphate hydrolases"/>
    <property type="match status" value="1"/>
</dbReference>
<dbReference type="InterPro" id="IPR038729">
    <property type="entry name" value="Rad50/SbcC_AAA"/>
</dbReference>
<evidence type="ECO:0000313" key="7">
    <source>
        <dbReference type="EMBL" id="HIU47571.1"/>
    </source>
</evidence>
<dbReference type="AlphaFoldDB" id="A0A9D1S5F3"/>
<protein>
    <recommendedName>
        <fullName evidence="3">Nuclease SbcCD subunit C</fullName>
    </recommendedName>
</protein>
<evidence type="ECO:0000256" key="1">
    <source>
        <dbReference type="ARBA" id="ARBA00006930"/>
    </source>
</evidence>
<evidence type="ECO:0000256" key="4">
    <source>
        <dbReference type="SAM" id="Coils"/>
    </source>
</evidence>
<evidence type="ECO:0000256" key="5">
    <source>
        <dbReference type="SAM" id="MobiDB-lite"/>
    </source>
</evidence>
<feature type="compositionally biased region" description="Basic and acidic residues" evidence="5">
    <location>
        <begin position="524"/>
        <end position="544"/>
    </location>
</feature>
<evidence type="ECO:0000256" key="2">
    <source>
        <dbReference type="ARBA" id="ARBA00011322"/>
    </source>
</evidence>
<feature type="region of interest" description="Disordered" evidence="5">
    <location>
        <begin position="515"/>
        <end position="544"/>
    </location>
</feature>
<dbReference type="GO" id="GO:0016887">
    <property type="term" value="F:ATP hydrolysis activity"/>
    <property type="evidence" value="ECO:0007669"/>
    <property type="project" value="InterPro"/>
</dbReference>
<feature type="coiled-coil region" evidence="4">
    <location>
        <begin position="435"/>
        <end position="490"/>
    </location>
</feature>
<comment type="similarity">
    <text evidence="1">Belongs to the SMC family. SbcC subfamily.</text>
</comment>
<reference evidence="7" key="1">
    <citation type="submission" date="2020-10" db="EMBL/GenBank/DDBJ databases">
        <authorList>
            <person name="Gilroy R."/>
        </authorList>
    </citation>
    <scope>NUCLEOTIDE SEQUENCE</scope>
    <source>
        <strain evidence="7">ChiSxjej2B14-8506</strain>
    </source>
</reference>
<proteinExistence type="inferred from homology"/>
<comment type="caution">
    <text evidence="7">The sequence shown here is derived from an EMBL/GenBank/DDBJ whole genome shotgun (WGS) entry which is preliminary data.</text>
</comment>
<dbReference type="Gene3D" id="3.40.50.300">
    <property type="entry name" value="P-loop containing nucleotide triphosphate hydrolases"/>
    <property type="match status" value="2"/>
</dbReference>
<dbReference type="Pfam" id="PF13476">
    <property type="entry name" value="AAA_23"/>
    <property type="match status" value="1"/>
</dbReference>
<feature type="coiled-coil region" evidence="4">
    <location>
        <begin position="299"/>
        <end position="358"/>
    </location>
</feature>
<gene>
    <name evidence="7" type="ORF">IAC59_10010</name>
</gene>
<dbReference type="EMBL" id="DVNK01000059">
    <property type="protein sequence ID" value="HIU47571.1"/>
    <property type="molecule type" value="Genomic_DNA"/>
</dbReference>
<feature type="domain" description="Rad50/SbcC-type AAA" evidence="6">
    <location>
        <begin position="5"/>
        <end position="195"/>
    </location>
</feature>